<evidence type="ECO:0000313" key="3">
    <source>
        <dbReference type="Proteomes" id="UP000239480"/>
    </source>
</evidence>
<feature type="transmembrane region" description="Helical" evidence="1">
    <location>
        <begin position="121"/>
        <end position="146"/>
    </location>
</feature>
<sequence>MSTAESSGRTPRTVVALMMAIIAAAFVFTFLLEERPTDPGAAEGLTGFATTQVISQAFGGAIVGWLLAALFGRGGVPGWVLSVIGGTLATLLAGAVGGLIFSLPTMLSSGFEIQEAINIGIGALTVPLAAAGRPLVLVVWLVLILLTHIIAKRARAGSV</sequence>
<dbReference type="AlphaFoldDB" id="A0A2T0RZ74"/>
<comment type="caution">
    <text evidence="2">The sequence shown here is derived from an EMBL/GenBank/DDBJ whole genome shotgun (WGS) entry which is preliminary data.</text>
</comment>
<organism evidence="2 3">
    <name type="scientific">Aliiruegeria haliotis</name>
    <dbReference type="NCBI Taxonomy" id="1280846"/>
    <lineage>
        <taxon>Bacteria</taxon>
        <taxon>Pseudomonadati</taxon>
        <taxon>Pseudomonadota</taxon>
        <taxon>Alphaproteobacteria</taxon>
        <taxon>Rhodobacterales</taxon>
        <taxon>Roseobacteraceae</taxon>
        <taxon>Aliiruegeria</taxon>
    </lineage>
</organism>
<proteinExistence type="predicted"/>
<keyword evidence="1" id="KW-1133">Transmembrane helix</keyword>
<dbReference type="RefSeq" id="WP_106203228.1">
    <property type="nucleotide sequence ID" value="NZ_PVTD01000001.1"/>
</dbReference>
<dbReference type="OrthoDB" id="7855359at2"/>
<evidence type="ECO:0000256" key="1">
    <source>
        <dbReference type="SAM" id="Phobius"/>
    </source>
</evidence>
<dbReference type="Proteomes" id="UP000239480">
    <property type="component" value="Unassembled WGS sequence"/>
</dbReference>
<protein>
    <submittedName>
        <fullName evidence="2">Uncharacterized protein</fullName>
    </submittedName>
</protein>
<keyword evidence="3" id="KW-1185">Reference proteome</keyword>
<reference evidence="2 3" key="1">
    <citation type="submission" date="2018-03" db="EMBL/GenBank/DDBJ databases">
        <title>Genomic Encyclopedia of Archaeal and Bacterial Type Strains, Phase II (KMG-II): from individual species to whole genera.</title>
        <authorList>
            <person name="Goeker M."/>
        </authorList>
    </citation>
    <scope>NUCLEOTIDE SEQUENCE [LARGE SCALE GENOMIC DNA]</scope>
    <source>
        <strain evidence="2 3">DSM 29328</strain>
    </source>
</reference>
<gene>
    <name evidence="2" type="ORF">CLV78_101564</name>
</gene>
<dbReference type="EMBL" id="PVTD01000001">
    <property type="protein sequence ID" value="PRY26468.1"/>
    <property type="molecule type" value="Genomic_DNA"/>
</dbReference>
<keyword evidence="1" id="KW-0472">Membrane</keyword>
<feature type="transmembrane region" description="Helical" evidence="1">
    <location>
        <begin position="52"/>
        <end position="72"/>
    </location>
</feature>
<name>A0A2T0RZ74_9RHOB</name>
<keyword evidence="1" id="KW-0812">Transmembrane</keyword>
<accession>A0A2T0RZ74</accession>
<feature type="transmembrane region" description="Helical" evidence="1">
    <location>
        <begin position="79"/>
        <end position="101"/>
    </location>
</feature>
<feature type="transmembrane region" description="Helical" evidence="1">
    <location>
        <begin position="12"/>
        <end position="32"/>
    </location>
</feature>
<evidence type="ECO:0000313" key="2">
    <source>
        <dbReference type="EMBL" id="PRY26468.1"/>
    </source>
</evidence>